<feature type="transmembrane region" description="Helical" evidence="1">
    <location>
        <begin position="31"/>
        <end position="54"/>
    </location>
</feature>
<accession>G0UQD0</accession>
<name>G0UQD0_TRYCI</name>
<keyword evidence="1" id="KW-0472">Membrane</keyword>
<proteinExistence type="predicted"/>
<feature type="transmembrane region" description="Helical" evidence="1">
    <location>
        <begin position="180"/>
        <end position="206"/>
    </location>
</feature>
<keyword evidence="1" id="KW-1133">Transmembrane helix</keyword>
<evidence type="ECO:0000313" key="2">
    <source>
        <dbReference type="EMBL" id="CCC91591.1"/>
    </source>
</evidence>
<dbReference type="VEuPathDB" id="TriTrypDB:TcIL3000_7_4050"/>
<dbReference type="EMBL" id="HE575320">
    <property type="protein sequence ID" value="CCC91591.1"/>
    <property type="molecule type" value="Genomic_DNA"/>
</dbReference>
<feature type="transmembrane region" description="Helical" evidence="1">
    <location>
        <begin position="102"/>
        <end position="121"/>
    </location>
</feature>
<dbReference type="AlphaFoldDB" id="G0UQD0"/>
<reference evidence="2" key="1">
    <citation type="journal article" date="2012" name="Proc. Natl. Acad. Sci. U.S.A.">
        <title>Antigenic diversity is generated by distinct evolutionary mechanisms in African trypanosome species.</title>
        <authorList>
            <person name="Jackson A.P."/>
            <person name="Berry A."/>
            <person name="Aslett M."/>
            <person name="Allison H.C."/>
            <person name="Burton P."/>
            <person name="Vavrova-Anderson J."/>
            <person name="Brown R."/>
            <person name="Browne H."/>
            <person name="Corton N."/>
            <person name="Hauser H."/>
            <person name="Gamble J."/>
            <person name="Gilderthorp R."/>
            <person name="Marcello L."/>
            <person name="McQuillan J."/>
            <person name="Otto T.D."/>
            <person name="Quail M.A."/>
            <person name="Sanders M.J."/>
            <person name="van Tonder A."/>
            <person name="Ginger M.L."/>
            <person name="Field M.C."/>
            <person name="Barry J.D."/>
            <person name="Hertz-Fowler C."/>
            <person name="Berriman M."/>
        </authorList>
    </citation>
    <scope>NUCLEOTIDE SEQUENCE</scope>
    <source>
        <strain evidence="2">IL3000</strain>
    </source>
</reference>
<organism evidence="2">
    <name type="scientific">Trypanosoma congolense (strain IL3000)</name>
    <dbReference type="NCBI Taxonomy" id="1068625"/>
    <lineage>
        <taxon>Eukaryota</taxon>
        <taxon>Discoba</taxon>
        <taxon>Euglenozoa</taxon>
        <taxon>Kinetoplastea</taxon>
        <taxon>Metakinetoplastina</taxon>
        <taxon>Trypanosomatida</taxon>
        <taxon>Trypanosomatidae</taxon>
        <taxon>Trypanosoma</taxon>
        <taxon>Nannomonas</taxon>
    </lineage>
</organism>
<feature type="transmembrane region" description="Helical" evidence="1">
    <location>
        <begin position="60"/>
        <end position="82"/>
    </location>
</feature>
<feature type="transmembrane region" description="Helical" evidence="1">
    <location>
        <begin position="141"/>
        <end position="159"/>
    </location>
</feature>
<protein>
    <submittedName>
        <fullName evidence="2">Uncharacterized protein TCIL3000_7_4050</fullName>
    </submittedName>
</protein>
<keyword evidence="1" id="KW-0812">Transmembrane</keyword>
<evidence type="ECO:0000256" key="1">
    <source>
        <dbReference type="SAM" id="Phobius"/>
    </source>
</evidence>
<sequence length="212" mass="22442">MSLLCNMSIFVLMVLPVVLLAKGHHMIPQRILPLIGVVASCLLLESTIIASLGGPGLLKLLQHSVCVLALPVMDTAVLNFVLNDPKARRALHVANGGDDAGAVVAVAWATADIVLFRWFRWYNVMQEPSFDQENLISAAEAFVNLVSLLLAARLIAVRADSKANNNNGNSRSVAVAGARVVAAAVAVFYQSHLLGGVAQLAILAALRGVLPH</sequence>
<feature type="transmembrane region" description="Helical" evidence="1">
    <location>
        <begin position="6"/>
        <end position="24"/>
    </location>
</feature>
<gene>
    <name evidence="2" type="ORF">TCIL3000_7_4050</name>
</gene>